<name>A0A9Q3GXB7_9BASI</name>
<evidence type="ECO:0000313" key="2">
    <source>
        <dbReference type="Proteomes" id="UP000765509"/>
    </source>
</evidence>
<protein>
    <submittedName>
        <fullName evidence="1">Uncharacterized protein</fullName>
    </submittedName>
</protein>
<comment type="caution">
    <text evidence="1">The sequence shown here is derived from an EMBL/GenBank/DDBJ whole genome shotgun (WGS) entry which is preliminary data.</text>
</comment>
<proteinExistence type="predicted"/>
<dbReference type="AlphaFoldDB" id="A0A9Q3GXB7"/>
<reference evidence="1" key="1">
    <citation type="submission" date="2021-03" db="EMBL/GenBank/DDBJ databases">
        <title>Draft genome sequence of rust myrtle Austropuccinia psidii MF-1, a brazilian biotype.</title>
        <authorList>
            <person name="Quecine M.C."/>
            <person name="Pachon D.M.R."/>
            <person name="Bonatelli M.L."/>
            <person name="Correr F.H."/>
            <person name="Franceschini L.M."/>
            <person name="Leite T.F."/>
            <person name="Margarido G.R.A."/>
            <person name="Almeida C.A."/>
            <person name="Ferrarezi J.A."/>
            <person name="Labate C.A."/>
        </authorList>
    </citation>
    <scope>NUCLEOTIDE SEQUENCE</scope>
    <source>
        <strain evidence="1">MF-1</strain>
    </source>
</reference>
<gene>
    <name evidence="1" type="ORF">O181_022652</name>
</gene>
<keyword evidence="2" id="KW-1185">Reference proteome</keyword>
<dbReference type="Proteomes" id="UP000765509">
    <property type="component" value="Unassembled WGS sequence"/>
</dbReference>
<accession>A0A9Q3GXB7</accession>
<organism evidence="1 2">
    <name type="scientific">Austropuccinia psidii MF-1</name>
    <dbReference type="NCBI Taxonomy" id="1389203"/>
    <lineage>
        <taxon>Eukaryota</taxon>
        <taxon>Fungi</taxon>
        <taxon>Dikarya</taxon>
        <taxon>Basidiomycota</taxon>
        <taxon>Pucciniomycotina</taxon>
        <taxon>Pucciniomycetes</taxon>
        <taxon>Pucciniales</taxon>
        <taxon>Sphaerophragmiaceae</taxon>
        <taxon>Austropuccinia</taxon>
    </lineage>
</organism>
<dbReference type="EMBL" id="AVOT02006998">
    <property type="protein sequence ID" value="MBW0482937.1"/>
    <property type="molecule type" value="Genomic_DNA"/>
</dbReference>
<sequence length="112" mass="13639">MRRDRFISQERDGGYIVPEMKVLKSYIEKELEFVIIATERLENKISQDEFSYPNIDKAQQNKVQFEYETMENSLHKLKYLNRKIKEQQRPRIPDQEEKRELKDFIQKLKGLT</sequence>
<dbReference type="OrthoDB" id="2506366at2759"/>
<evidence type="ECO:0000313" key="1">
    <source>
        <dbReference type="EMBL" id="MBW0482937.1"/>
    </source>
</evidence>